<dbReference type="EC" id="6.3.2.3" evidence="3"/>
<dbReference type="OrthoDB" id="9785415at2"/>
<proteinExistence type="predicted"/>
<dbReference type="SUPFAM" id="SSF52440">
    <property type="entry name" value="PreATP-grasp domain"/>
    <property type="match status" value="1"/>
</dbReference>
<dbReference type="Proteomes" id="UP000322214">
    <property type="component" value="Chromosome"/>
</dbReference>
<feature type="domain" description="ATP-grasp" evidence="2">
    <location>
        <begin position="143"/>
        <end position="333"/>
    </location>
</feature>
<evidence type="ECO:0000313" key="4">
    <source>
        <dbReference type="Proteomes" id="UP000322214"/>
    </source>
</evidence>
<reference evidence="3 4" key="1">
    <citation type="submission" date="2019-08" db="EMBL/GenBank/DDBJ databases">
        <title>Deep-cultivation of Planctomycetes and their phenomic and genomic characterization uncovers novel biology.</title>
        <authorList>
            <person name="Wiegand S."/>
            <person name="Jogler M."/>
            <person name="Boedeker C."/>
            <person name="Pinto D."/>
            <person name="Vollmers J."/>
            <person name="Rivas-Marin E."/>
            <person name="Kohn T."/>
            <person name="Peeters S.H."/>
            <person name="Heuer A."/>
            <person name="Rast P."/>
            <person name="Oberbeckmann S."/>
            <person name="Bunk B."/>
            <person name="Jeske O."/>
            <person name="Meyerdierks A."/>
            <person name="Storesund J.E."/>
            <person name="Kallscheuer N."/>
            <person name="Luecker S."/>
            <person name="Lage O.M."/>
            <person name="Pohl T."/>
            <person name="Merkel B.J."/>
            <person name="Hornburger P."/>
            <person name="Mueller R.-W."/>
            <person name="Bruemmer F."/>
            <person name="Labrenz M."/>
            <person name="Spormann A.M."/>
            <person name="Op den Camp H."/>
            <person name="Overmann J."/>
            <person name="Amann R."/>
            <person name="Jetten M.S.M."/>
            <person name="Mascher T."/>
            <person name="Medema M.H."/>
            <person name="Devos D.P."/>
            <person name="Kaster A.-K."/>
            <person name="Ovreas L."/>
            <person name="Rohde M."/>
            <person name="Galperin M.Y."/>
            <person name="Jogler C."/>
        </authorList>
    </citation>
    <scope>NUCLEOTIDE SEQUENCE [LARGE SCALE GENOMIC DNA]</scope>
    <source>
        <strain evidence="3 4">FC18</strain>
    </source>
</reference>
<dbReference type="Gene3D" id="3.30.1490.20">
    <property type="entry name" value="ATP-grasp fold, A domain"/>
    <property type="match status" value="1"/>
</dbReference>
<dbReference type="STRING" id="980251.GCA_001642875_00283"/>
<keyword evidence="1" id="KW-0067">ATP-binding</keyword>
<dbReference type="SUPFAM" id="SSF56059">
    <property type="entry name" value="Glutathione synthetase ATP-binding domain-like"/>
    <property type="match status" value="1"/>
</dbReference>
<dbReference type="PANTHER" id="PTHR21621:SF4">
    <property type="entry name" value="GLUTATHIONE SYNTHETASE"/>
    <property type="match status" value="1"/>
</dbReference>
<dbReference type="AlphaFoldDB" id="A0A5B9PBV7"/>
<name>A0A5B9PBV7_9BACT</name>
<dbReference type="InterPro" id="IPR016185">
    <property type="entry name" value="PreATP-grasp_dom_sf"/>
</dbReference>
<dbReference type="GO" id="GO:0005524">
    <property type="term" value="F:ATP binding"/>
    <property type="evidence" value="ECO:0007669"/>
    <property type="project" value="UniProtKB-UniRule"/>
</dbReference>
<dbReference type="PROSITE" id="PS50975">
    <property type="entry name" value="ATP_GRASP"/>
    <property type="match status" value="1"/>
</dbReference>
<keyword evidence="3" id="KW-0436">Ligase</keyword>
<evidence type="ECO:0000256" key="1">
    <source>
        <dbReference type="PROSITE-ProRule" id="PRU00409"/>
    </source>
</evidence>
<dbReference type="InterPro" id="IPR004218">
    <property type="entry name" value="GSHS_ATP-bd"/>
</dbReference>
<dbReference type="KEGG" id="mff:MFFC18_37020"/>
<dbReference type="Gene3D" id="3.40.50.20">
    <property type="match status" value="1"/>
</dbReference>
<keyword evidence="1" id="KW-0547">Nucleotide-binding</keyword>
<dbReference type="Pfam" id="PF02955">
    <property type="entry name" value="GSH-S_ATP"/>
    <property type="match status" value="1"/>
</dbReference>
<dbReference type="Pfam" id="PF02951">
    <property type="entry name" value="GSH-S_N"/>
    <property type="match status" value="1"/>
</dbReference>
<sequence length="335" mass="36314">MRIFFFVNHVHEIGFRQTTTLLIAAAFNQGHSVFLADVNALEFNSQRSSDDCVFSANAAALFTDSKEPIDSVGVEAFAKSVNPSTLSKQDICPGDKVCIRTNPGRDTERSKLHRSFLELCQVAQAHGIQVVNSPQCLSFYASKSAVGVLPAKYRPAMIVSDDHDAILDFVAGADVDCVVKPLVGSRGQDVIRVSNNSPNLRQLLNERFQQQKVVAQHFVASDEPGDKRVVVLNGDLIRFENHVAGIRRIPADGDFRANLHTGGTASPLTLTQQQCDAALAAATILFRDGIQLAGIDLVGSKVIEFNVFSTGGLFDANRFAGHDFSIGIVDSLWDA</sequence>
<organism evidence="3 4">
    <name type="scientific">Mariniblastus fucicola</name>
    <dbReference type="NCBI Taxonomy" id="980251"/>
    <lineage>
        <taxon>Bacteria</taxon>
        <taxon>Pseudomonadati</taxon>
        <taxon>Planctomycetota</taxon>
        <taxon>Planctomycetia</taxon>
        <taxon>Pirellulales</taxon>
        <taxon>Pirellulaceae</taxon>
        <taxon>Mariniblastus</taxon>
    </lineage>
</organism>
<dbReference type="InterPro" id="IPR011761">
    <property type="entry name" value="ATP-grasp"/>
</dbReference>
<gene>
    <name evidence="3" type="primary">gshB_2</name>
    <name evidence="3" type="ORF">MFFC18_37020</name>
</gene>
<accession>A0A5B9PBV7</accession>
<evidence type="ECO:0000313" key="3">
    <source>
        <dbReference type="EMBL" id="QEG23798.1"/>
    </source>
</evidence>
<keyword evidence="4" id="KW-1185">Reference proteome</keyword>
<dbReference type="GO" id="GO:0004363">
    <property type="term" value="F:glutathione synthase activity"/>
    <property type="evidence" value="ECO:0007669"/>
    <property type="project" value="UniProtKB-EC"/>
</dbReference>
<dbReference type="Gene3D" id="3.30.470.20">
    <property type="entry name" value="ATP-grasp fold, B domain"/>
    <property type="match status" value="1"/>
</dbReference>
<dbReference type="EMBL" id="CP042912">
    <property type="protein sequence ID" value="QEG23798.1"/>
    <property type="molecule type" value="Genomic_DNA"/>
</dbReference>
<dbReference type="InterPro" id="IPR004215">
    <property type="entry name" value="GSHS_N"/>
</dbReference>
<dbReference type="GO" id="GO:0005737">
    <property type="term" value="C:cytoplasm"/>
    <property type="evidence" value="ECO:0007669"/>
    <property type="project" value="TreeGrafter"/>
</dbReference>
<dbReference type="InterPro" id="IPR013815">
    <property type="entry name" value="ATP_grasp_subdomain_1"/>
</dbReference>
<evidence type="ECO:0000259" key="2">
    <source>
        <dbReference type="PROSITE" id="PS50975"/>
    </source>
</evidence>
<dbReference type="PANTHER" id="PTHR21621">
    <property type="entry name" value="RIBOSOMAL PROTEIN S6 MODIFICATION PROTEIN"/>
    <property type="match status" value="1"/>
</dbReference>
<dbReference type="RefSeq" id="WP_075083070.1">
    <property type="nucleotide sequence ID" value="NZ_CP042912.1"/>
</dbReference>
<dbReference type="GO" id="GO:0046872">
    <property type="term" value="F:metal ion binding"/>
    <property type="evidence" value="ECO:0007669"/>
    <property type="project" value="InterPro"/>
</dbReference>
<protein>
    <submittedName>
        <fullName evidence="3">Glutathione synthetase</fullName>
        <ecNumber evidence="3">6.3.2.3</ecNumber>
    </submittedName>
</protein>